<keyword evidence="2" id="KW-1133">Transmembrane helix</keyword>
<feature type="transmembrane region" description="Helical" evidence="2">
    <location>
        <begin position="109"/>
        <end position="127"/>
    </location>
</feature>
<name>A0ABP8UBP6_9ACTN</name>
<feature type="region of interest" description="Disordered" evidence="1">
    <location>
        <begin position="246"/>
        <end position="281"/>
    </location>
</feature>
<keyword evidence="4" id="KW-1185">Reference proteome</keyword>
<gene>
    <name evidence="3" type="ORF">GCM10023196_039490</name>
</gene>
<keyword evidence="2" id="KW-0472">Membrane</keyword>
<feature type="region of interest" description="Disordered" evidence="1">
    <location>
        <begin position="1"/>
        <end position="33"/>
    </location>
</feature>
<organism evidence="3 4">
    <name type="scientific">Actinoallomurus vinaceus</name>
    <dbReference type="NCBI Taxonomy" id="1080074"/>
    <lineage>
        <taxon>Bacteria</taxon>
        <taxon>Bacillati</taxon>
        <taxon>Actinomycetota</taxon>
        <taxon>Actinomycetes</taxon>
        <taxon>Streptosporangiales</taxon>
        <taxon>Thermomonosporaceae</taxon>
        <taxon>Actinoallomurus</taxon>
    </lineage>
</organism>
<evidence type="ECO:0000256" key="2">
    <source>
        <dbReference type="SAM" id="Phobius"/>
    </source>
</evidence>
<feature type="transmembrane region" description="Helical" evidence="2">
    <location>
        <begin position="67"/>
        <end position="89"/>
    </location>
</feature>
<comment type="caution">
    <text evidence="3">The sequence shown here is derived from an EMBL/GenBank/DDBJ whole genome shotgun (WGS) entry which is preliminary data.</text>
</comment>
<dbReference type="RefSeq" id="WP_345432357.1">
    <property type="nucleotide sequence ID" value="NZ_BAABHK010000005.1"/>
</dbReference>
<dbReference type="Proteomes" id="UP001501442">
    <property type="component" value="Unassembled WGS sequence"/>
</dbReference>
<dbReference type="EMBL" id="BAABHK010000005">
    <property type="protein sequence ID" value="GAA4627409.1"/>
    <property type="molecule type" value="Genomic_DNA"/>
</dbReference>
<evidence type="ECO:0008006" key="5">
    <source>
        <dbReference type="Google" id="ProtNLM"/>
    </source>
</evidence>
<reference evidence="4" key="1">
    <citation type="journal article" date="2019" name="Int. J. Syst. Evol. Microbiol.">
        <title>The Global Catalogue of Microorganisms (GCM) 10K type strain sequencing project: providing services to taxonomists for standard genome sequencing and annotation.</title>
        <authorList>
            <consortium name="The Broad Institute Genomics Platform"/>
            <consortium name="The Broad Institute Genome Sequencing Center for Infectious Disease"/>
            <person name="Wu L."/>
            <person name="Ma J."/>
        </authorList>
    </citation>
    <scope>NUCLEOTIDE SEQUENCE [LARGE SCALE GENOMIC DNA]</scope>
    <source>
        <strain evidence="4">JCM 17939</strain>
    </source>
</reference>
<evidence type="ECO:0000313" key="3">
    <source>
        <dbReference type="EMBL" id="GAA4627409.1"/>
    </source>
</evidence>
<protein>
    <recommendedName>
        <fullName evidence="5">Ferric oxidoreductase domain-containing protein</fullName>
    </recommendedName>
</protein>
<feature type="transmembrane region" description="Helical" evidence="2">
    <location>
        <begin position="213"/>
        <end position="231"/>
    </location>
</feature>
<feature type="compositionally biased region" description="Gly residues" evidence="1">
    <location>
        <begin position="250"/>
        <end position="259"/>
    </location>
</feature>
<feature type="transmembrane region" description="Helical" evidence="2">
    <location>
        <begin position="180"/>
        <end position="201"/>
    </location>
</feature>
<proteinExistence type="predicted"/>
<feature type="transmembrane region" description="Helical" evidence="2">
    <location>
        <begin position="147"/>
        <end position="168"/>
    </location>
</feature>
<evidence type="ECO:0000313" key="4">
    <source>
        <dbReference type="Proteomes" id="UP001501442"/>
    </source>
</evidence>
<keyword evidence="2" id="KW-0812">Transmembrane</keyword>
<feature type="compositionally biased region" description="Basic residues" evidence="1">
    <location>
        <begin position="20"/>
        <end position="33"/>
    </location>
</feature>
<accession>A0ABP8UBP6</accession>
<evidence type="ECO:0000256" key="1">
    <source>
        <dbReference type="SAM" id="MobiDB-lite"/>
    </source>
</evidence>
<sequence length="302" mass="32345">MPASERVAAPRHAPREPGARRRRVRDRPSRRPGRGRATLVTLLLLAFVLVAGRTSQGAVLVERLRAFLEFYVGVFALLAATAAIVAGVAAAQRTLPIGLRILAQGAHRATAVMAVGFLVAHIVLKVMEAHASVLDAFLPFTGHGQRALLVGLGTIAGDLLVVVVATGVLRGRFVAGSRPWLWRTVHALAYVMWAVAIIHGLTAGRPPKAWVTWSYIVCAVLVTIAATGRLPRLARDRRMLRARKVRGDGRVSGGAGPRHGGAEPRDRAGANPRSSADTGELPDDQFWAALRAETAPWLGDRK</sequence>